<keyword evidence="2" id="KW-1185">Reference proteome</keyword>
<organism evidence="1 2">
    <name type="scientific">Entomophthora muscae</name>
    <dbReference type="NCBI Taxonomy" id="34485"/>
    <lineage>
        <taxon>Eukaryota</taxon>
        <taxon>Fungi</taxon>
        <taxon>Fungi incertae sedis</taxon>
        <taxon>Zoopagomycota</taxon>
        <taxon>Entomophthoromycotina</taxon>
        <taxon>Entomophthoromycetes</taxon>
        <taxon>Entomophthorales</taxon>
        <taxon>Entomophthoraceae</taxon>
        <taxon>Entomophthora</taxon>
    </lineage>
</organism>
<comment type="caution">
    <text evidence="1">The sequence shown here is derived from an EMBL/GenBank/DDBJ whole genome shotgun (WGS) entry which is preliminary data.</text>
</comment>
<name>A0ACC2RMT7_9FUNG</name>
<dbReference type="EMBL" id="QTSX02007113">
    <property type="protein sequence ID" value="KAJ9051380.1"/>
    <property type="molecule type" value="Genomic_DNA"/>
</dbReference>
<reference evidence="1" key="1">
    <citation type="submission" date="2022-04" db="EMBL/GenBank/DDBJ databases">
        <title>Genome of the entomopathogenic fungus Entomophthora muscae.</title>
        <authorList>
            <person name="Elya C."/>
            <person name="Lovett B.R."/>
            <person name="Lee E."/>
            <person name="Macias A.M."/>
            <person name="Hajek A.E."/>
            <person name="De Bivort B.L."/>
            <person name="Kasson M.T."/>
            <person name="De Fine Licht H.H."/>
            <person name="Stajich J.E."/>
        </authorList>
    </citation>
    <scope>NUCLEOTIDE SEQUENCE</scope>
    <source>
        <strain evidence="1">Berkeley</strain>
    </source>
</reference>
<evidence type="ECO:0000313" key="1">
    <source>
        <dbReference type="EMBL" id="KAJ9051380.1"/>
    </source>
</evidence>
<proteinExistence type="predicted"/>
<protein>
    <submittedName>
        <fullName evidence="1">Uncharacterized protein</fullName>
    </submittedName>
</protein>
<accession>A0ACC2RMT7</accession>
<evidence type="ECO:0000313" key="2">
    <source>
        <dbReference type="Proteomes" id="UP001165960"/>
    </source>
</evidence>
<gene>
    <name evidence="1" type="ORF">DSO57_1005088</name>
</gene>
<dbReference type="Proteomes" id="UP001165960">
    <property type="component" value="Unassembled WGS sequence"/>
</dbReference>
<sequence>MKPFSILTLVPSLALQVASSPVVSSGFESDEVMEAQFQKANHYPTTEHALKRRHYYDASSYVRSHERIPRFPNIFKTLFSFIGKGIKYAATGIKKVANLGIDAVKKDPSLLTKAVETIVGLVSSPEKESEPVERMSTGFTRPSSSDDARNSYEPAEHHEHERHSPRHYVRGDYSLFENY</sequence>